<organism evidence="1 2">
    <name type="scientific">Trichinella zimbabwensis</name>
    <dbReference type="NCBI Taxonomy" id="268475"/>
    <lineage>
        <taxon>Eukaryota</taxon>
        <taxon>Metazoa</taxon>
        <taxon>Ecdysozoa</taxon>
        <taxon>Nematoda</taxon>
        <taxon>Enoplea</taxon>
        <taxon>Dorylaimia</taxon>
        <taxon>Trichinellida</taxon>
        <taxon>Trichinellidae</taxon>
        <taxon>Trichinella</taxon>
    </lineage>
</organism>
<protein>
    <submittedName>
        <fullName evidence="1">Uncharacterized protein</fullName>
    </submittedName>
</protein>
<evidence type="ECO:0000313" key="2">
    <source>
        <dbReference type="Proteomes" id="UP000055024"/>
    </source>
</evidence>
<reference evidence="1" key="1">
    <citation type="submission" date="2015-01" db="EMBL/GenBank/DDBJ databases">
        <title>Evolution of Trichinella species and genotypes.</title>
        <authorList>
            <person name="Korhonen P.K."/>
            <person name="Edoardo P."/>
            <person name="Giuseppe L.R."/>
            <person name="Gasser R.B."/>
        </authorList>
    </citation>
    <scope>NUCLEOTIDE SEQUENCE [LARGE SCALE GENOMIC DNA]</scope>
    <source>
        <strain evidence="1">ISS1029</strain>
    </source>
</reference>
<name>A0A0V1I0J4_9BILA</name>
<comment type="caution">
    <text evidence="1">The sequence shown here is derived from an EMBL/GenBank/DDBJ whole genome shotgun (WGS) entry which is preliminary data.</text>
</comment>
<proteinExistence type="predicted"/>
<dbReference type="EMBL" id="JYDP01000011">
    <property type="protein sequence ID" value="KRZ16424.1"/>
    <property type="molecule type" value="Genomic_DNA"/>
</dbReference>
<keyword evidence="2" id="KW-1185">Reference proteome</keyword>
<dbReference type="Proteomes" id="UP000055024">
    <property type="component" value="Unassembled WGS sequence"/>
</dbReference>
<gene>
    <name evidence="1" type="ORF">T11_15416</name>
</gene>
<dbReference type="AlphaFoldDB" id="A0A0V1I0J4"/>
<sequence length="71" mass="8084">MMVASSQPNCFEVPFALDTGKCDVSPDGALIWRWRIGVPHWFHCRFAYHKNSGRQCWCPYSSCQRGSASCL</sequence>
<evidence type="ECO:0000313" key="1">
    <source>
        <dbReference type="EMBL" id="KRZ16424.1"/>
    </source>
</evidence>
<accession>A0A0V1I0J4</accession>